<evidence type="ECO:0000256" key="1">
    <source>
        <dbReference type="SAM" id="MobiDB-lite"/>
    </source>
</evidence>
<keyword evidence="3" id="KW-1185">Reference proteome</keyword>
<dbReference type="Proteomes" id="UP000620124">
    <property type="component" value="Unassembled WGS sequence"/>
</dbReference>
<accession>A0A8H6Y8N5</accession>
<feature type="compositionally biased region" description="Basic and acidic residues" evidence="1">
    <location>
        <begin position="247"/>
        <end position="256"/>
    </location>
</feature>
<feature type="compositionally biased region" description="Pro residues" evidence="1">
    <location>
        <begin position="110"/>
        <end position="119"/>
    </location>
</feature>
<feature type="compositionally biased region" description="Low complexity" evidence="1">
    <location>
        <begin position="120"/>
        <end position="136"/>
    </location>
</feature>
<gene>
    <name evidence="2" type="ORF">MVEN_01076200</name>
</gene>
<dbReference type="EMBL" id="JACAZI010000008">
    <property type="protein sequence ID" value="KAF7353902.1"/>
    <property type="molecule type" value="Genomic_DNA"/>
</dbReference>
<reference evidence="2" key="1">
    <citation type="submission" date="2020-05" db="EMBL/GenBank/DDBJ databases">
        <title>Mycena genomes resolve the evolution of fungal bioluminescence.</title>
        <authorList>
            <person name="Tsai I.J."/>
        </authorList>
    </citation>
    <scope>NUCLEOTIDE SEQUENCE</scope>
    <source>
        <strain evidence="2">CCC161011</strain>
    </source>
</reference>
<protein>
    <submittedName>
        <fullName evidence="2">MFS general substrate transporter</fullName>
    </submittedName>
</protein>
<comment type="caution">
    <text evidence="2">The sequence shown here is derived from an EMBL/GenBank/DDBJ whole genome shotgun (WGS) entry which is preliminary data.</text>
</comment>
<proteinExistence type="predicted"/>
<dbReference type="OrthoDB" id="3051802at2759"/>
<evidence type="ECO:0000313" key="2">
    <source>
        <dbReference type="EMBL" id="KAF7353902.1"/>
    </source>
</evidence>
<feature type="region of interest" description="Disordered" evidence="1">
    <location>
        <begin position="309"/>
        <end position="335"/>
    </location>
</feature>
<feature type="compositionally biased region" description="Polar residues" evidence="1">
    <location>
        <begin position="275"/>
        <end position="290"/>
    </location>
</feature>
<feature type="compositionally biased region" description="Basic and acidic residues" evidence="1">
    <location>
        <begin position="1"/>
        <end position="10"/>
    </location>
</feature>
<organism evidence="2 3">
    <name type="scientific">Mycena venus</name>
    <dbReference type="NCBI Taxonomy" id="2733690"/>
    <lineage>
        <taxon>Eukaryota</taxon>
        <taxon>Fungi</taxon>
        <taxon>Dikarya</taxon>
        <taxon>Basidiomycota</taxon>
        <taxon>Agaricomycotina</taxon>
        <taxon>Agaricomycetes</taxon>
        <taxon>Agaricomycetidae</taxon>
        <taxon>Agaricales</taxon>
        <taxon>Marasmiineae</taxon>
        <taxon>Mycenaceae</taxon>
        <taxon>Mycena</taxon>
    </lineage>
</organism>
<feature type="region of interest" description="Disordered" evidence="1">
    <location>
        <begin position="1"/>
        <end position="219"/>
    </location>
</feature>
<evidence type="ECO:0000313" key="3">
    <source>
        <dbReference type="Proteomes" id="UP000620124"/>
    </source>
</evidence>
<sequence>MGKIDRERALGKSYPGHRKVNSEAMGLLQSPPSNWPPTGRPPQMLAYDLPPLQDNVGYSYGGGEDEDYDLGPRIQSGPIAYTRPSPPPELHVSIPSAPNLPSKRSYQPPAVHPPSPPSPASSDSESIYSERSASASTRMHIVDLASPPPPVPALPQHLRRPRDELQPEGPVTTPSRPASARMDSIDLASASPSSPFPALPQYLRPRSELPPEEPPLARGDTIIVANLLKSRAKRLANAPERSLTRTSRIERADSIKEAPSPVSPDEQDERPWRGAQSTRQQPLSTPTRNMTVDADGAFADTLEYYASQPIESPRFSDDAMSVSSSETVKPRPTQR</sequence>
<name>A0A8H6Y8N5_9AGAR</name>
<feature type="compositionally biased region" description="Polar residues" evidence="1">
    <location>
        <begin position="321"/>
        <end position="335"/>
    </location>
</feature>
<feature type="region of interest" description="Disordered" evidence="1">
    <location>
        <begin position="233"/>
        <end position="295"/>
    </location>
</feature>
<dbReference type="AlphaFoldDB" id="A0A8H6Y8N5"/>